<evidence type="ECO:0000256" key="11">
    <source>
        <dbReference type="ARBA" id="ARBA00035691"/>
    </source>
</evidence>
<reference evidence="18 19" key="2">
    <citation type="journal article" date="2021" name="J. Hered.">
        <title>Feather Gene Expression Elucidates the Developmental Basis of Plumage Iridescence in African Starlings.</title>
        <authorList>
            <person name="Rubenstein D.R."/>
            <person name="Corvelo A."/>
            <person name="MacManes M.D."/>
            <person name="Maia R."/>
            <person name="Narzisi G."/>
            <person name="Rousaki A."/>
            <person name="Vandenabeele P."/>
            <person name="Shawkey M.D."/>
            <person name="Solomon J."/>
        </authorList>
    </citation>
    <scope>NUCLEOTIDE SEQUENCE [LARGE SCALE GENOMIC DNA]</scope>
    <source>
        <strain evidence="18">SS15</strain>
    </source>
</reference>
<dbReference type="OrthoDB" id="9946711at2759"/>
<feature type="transmembrane region" description="Helical" evidence="15">
    <location>
        <begin position="192"/>
        <end position="213"/>
    </location>
</feature>
<evidence type="ECO:0000256" key="12">
    <source>
        <dbReference type="ARBA" id="ARBA00045234"/>
    </source>
</evidence>
<evidence type="ECO:0000256" key="8">
    <source>
        <dbReference type="ARBA" id="ARBA00023170"/>
    </source>
</evidence>
<evidence type="ECO:0000256" key="15">
    <source>
        <dbReference type="SAM" id="Phobius"/>
    </source>
</evidence>
<protein>
    <recommendedName>
        <fullName evidence="11">Probable G-protein coupled receptor 34</fullName>
    </recommendedName>
</protein>
<dbReference type="SUPFAM" id="SSF81321">
    <property type="entry name" value="Family A G protein-coupled receptor-like"/>
    <property type="match status" value="2"/>
</dbReference>
<dbReference type="Gene3D" id="1.20.1070.10">
    <property type="entry name" value="Rhodopsin 7-helix transmembrane proteins"/>
    <property type="match status" value="2"/>
</dbReference>
<dbReference type="EMBL" id="JADDUC020000002">
    <property type="protein sequence ID" value="KAI1241516.1"/>
    <property type="molecule type" value="Genomic_DNA"/>
</dbReference>
<keyword evidence="7" id="KW-1015">Disulfide bond</keyword>
<feature type="domain" description="G-protein coupled receptors family 1 profile" evidence="16">
    <location>
        <begin position="455"/>
        <end position="730"/>
    </location>
</feature>
<feature type="transmembrane region" description="Helical" evidence="15">
    <location>
        <begin position="364"/>
        <end position="386"/>
    </location>
</feature>
<keyword evidence="6 15" id="KW-0472">Membrane</keyword>
<dbReference type="AlphaFoldDB" id="A0A835TUN5"/>
<feature type="transmembrane region" description="Helical" evidence="15">
    <location>
        <begin position="439"/>
        <end position="463"/>
    </location>
</feature>
<reference evidence="17" key="1">
    <citation type="submission" date="2020-10" db="EMBL/GenBank/DDBJ databases">
        <title>Feather gene expression reveals the developmental basis of iridescence in African starlings.</title>
        <authorList>
            <person name="Rubenstein D.R."/>
        </authorList>
    </citation>
    <scope>NUCLEOTIDE SEQUENCE</scope>
    <source>
        <strain evidence="17">SS15</strain>
        <tissue evidence="17">Liver</tissue>
    </source>
</reference>
<feature type="transmembrane region" description="Helical" evidence="15">
    <location>
        <begin position="573"/>
        <end position="597"/>
    </location>
</feature>
<evidence type="ECO:0000256" key="4">
    <source>
        <dbReference type="ARBA" id="ARBA00022989"/>
    </source>
</evidence>
<keyword evidence="2" id="KW-1003">Cell membrane</keyword>
<dbReference type="EMBL" id="JADDUC010000079">
    <property type="protein sequence ID" value="KAG0119762.1"/>
    <property type="molecule type" value="Genomic_DNA"/>
</dbReference>
<evidence type="ECO:0000313" key="18">
    <source>
        <dbReference type="EMBL" id="KAI1241516.1"/>
    </source>
</evidence>
<name>A0A835TUN5_9PASS</name>
<dbReference type="InterPro" id="IPR017452">
    <property type="entry name" value="GPCR_Rhodpsn_7TM"/>
</dbReference>
<dbReference type="GO" id="GO:0005886">
    <property type="term" value="C:plasma membrane"/>
    <property type="evidence" value="ECO:0007669"/>
    <property type="project" value="UniProtKB-SubCell"/>
</dbReference>
<comment type="similarity">
    <text evidence="13">Belongs to the G-protein coupled receptor 1 family.</text>
</comment>
<dbReference type="PANTHER" id="PTHR47392:SF1">
    <property type="entry name" value="G-PROTEIN COUPLED RECEPTOR 82-RELATED"/>
    <property type="match status" value="1"/>
</dbReference>
<evidence type="ECO:0000256" key="10">
    <source>
        <dbReference type="ARBA" id="ARBA00023224"/>
    </source>
</evidence>
<evidence type="ECO:0000256" key="1">
    <source>
        <dbReference type="ARBA" id="ARBA00004651"/>
    </source>
</evidence>
<evidence type="ECO:0000313" key="19">
    <source>
        <dbReference type="Proteomes" id="UP000618051"/>
    </source>
</evidence>
<keyword evidence="8 13" id="KW-0675">Receptor</keyword>
<evidence type="ECO:0000256" key="6">
    <source>
        <dbReference type="ARBA" id="ARBA00023136"/>
    </source>
</evidence>
<sequence length="839" mass="95102">MGTTRLSLKDCASADPGDRDPLGGCTHELDGFLQSKEKPQTQDSGRNHCKEGKPSQLVLLGYITLFVSDSYYITVKWRTRVTFSMSMSPLALSGESPFRIAKTPLQMMAATSADLPTIVPNKEEFWSNQTNLTINASESHSDASCSLDDNNSLSLALIFFYSIIFVIGLAGNIIALFAFLHIHQKRNSIQVYLLNVAVADLLLIFCLPFRILYHATNRWMFGRIFCKVVGTLFYMNMYISIVLLGLISLDRYIKINKSVRRPKMLTTTRSVQICCTVWAIALTGFIVVVAPSFFKTEDSNSTMCFHYRSKQNAEKTEAILNYITVLIFWIVFFLLILSYVKIAKNLLKISRRRANFPNAGKYTMTARNSFIVLVIFTICFVPYHMFRFVYITSQLQTPSCYWMEIIHTCNEVMLVFSSFNSGLDPVMYFLMSRSVPTTVALPIIYSCLLPAGILGNILAARVFSQKAPTRRTQYIYLANLVSANLLVCSTMPFLAAYFADGHRWPYGSVACRIAHHLGALVMQVSMYVTITILCSIALSQYATLTKNCGTQHCPALPGKFPGRLLHKFRRPKFAKYLCIVIWLIVLCITITAIMYNIQERASGEFPMCYNIKVEAGERPAMIAGSLATVCFFLSFMTVLWSYYSLTRHLSRIQKNTSIGEKHLIYRTVKRNILIIQMILTVCFLPYHIFKPIFYVLLTDNDCPRLNYLVEIKNVLTCLAAAKSSLDPVITLLLDKTFKESLYGLFTKSTPEHQKRLEVNFATSTILTANCCPVSLLMHRRTTLKGPLQQHRNQPSTAILLLLTLLQFPSFSTGSDSCIQVHNYRKHMKDDEEIKKGFQN</sequence>
<comment type="subcellular location">
    <subcellularLocation>
        <location evidence="1">Cell membrane</location>
        <topology evidence="1">Multi-pass membrane protein</topology>
    </subcellularLocation>
</comment>
<feature type="transmembrane region" description="Helical" evidence="15">
    <location>
        <begin position="475"/>
        <end position="499"/>
    </location>
</feature>
<dbReference type="InterPro" id="IPR048057">
    <property type="entry name" value="GPR34_7tmA"/>
</dbReference>
<dbReference type="PROSITE" id="PS00237">
    <property type="entry name" value="G_PROTEIN_RECEP_F1_1"/>
    <property type="match status" value="1"/>
</dbReference>
<feature type="transmembrane region" description="Helical" evidence="15">
    <location>
        <begin position="319"/>
        <end position="343"/>
    </location>
</feature>
<feature type="domain" description="G-protein coupled receptors family 1 profile" evidence="16">
    <location>
        <begin position="171"/>
        <end position="428"/>
    </location>
</feature>
<dbReference type="PANTHER" id="PTHR47392">
    <property type="entry name" value="G-PROTEIN COUPLED RECEPTOR 82-RELATED"/>
    <property type="match status" value="1"/>
</dbReference>
<keyword evidence="10 13" id="KW-0807">Transducer</keyword>
<dbReference type="PROSITE" id="PS50262">
    <property type="entry name" value="G_PROTEIN_RECEP_F1_2"/>
    <property type="match status" value="2"/>
</dbReference>
<evidence type="ECO:0000256" key="2">
    <source>
        <dbReference type="ARBA" id="ARBA00022475"/>
    </source>
</evidence>
<feature type="transmembrane region" description="Helical" evidence="15">
    <location>
        <begin position="671"/>
        <end position="689"/>
    </location>
</feature>
<keyword evidence="19" id="KW-1185">Reference proteome</keyword>
<feature type="transmembrane region" description="Helical" evidence="15">
    <location>
        <begin position="233"/>
        <end position="253"/>
    </location>
</feature>
<dbReference type="PRINTS" id="PR01157">
    <property type="entry name" value="P2YPURNOCPTR"/>
</dbReference>
<dbReference type="CDD" id="cd15148">
    <property type="entry name" value="7tmA_GPR34-like"/>
    <property type="match status" value="1"/>
</dbReference>
<dbReference type="FunFam" id="1.20.1070.10:FF:000150">
    <property type="entry name" value="probable G-protein coupled receptor 34"/>
    <property type="match status" value="1"/>
</dbReference>
<dbReference type="Proteomes" id="UP000618051">
    <property type="component" value="Unassembled WGS sequence"/>
</dbReference>
<dbReference type="PRINTS" id="PR00237">
    <property type="entry name" value="GPCRRHODOPSN"/>
</dbReference>
<evidence type="ECO:0000256" key="3">
    <source>
        <dbReference type="ARBA" id="ARBA00022692"/>
    </source>
</evidence>
<evidence type="ECO:0000256" key="9">
    <source>
        <dbReference type="ARBA" id="ARBA00023180"/>
    </source>
</evidence>
<evidence type="ECO:0000256" key="14">
    <source>
        <dbReference type="SAM" id="MobiDB-lite"/>
    </source>
</evidence>
<gene>
    <name evidence="18" type="ORF">IHE44_0004989</name>
    <name evidence="17" type="ORF">IHE44_013790</name>
</gene>
<comment type="function">
    <text evidence="12">G-protein-coupled receptor of lysophosphatidylserine (LysoPS) that plays different roles in immune response. Acts a damage-sensing receptor that triggers tissue repair upon recognition of dying neutrophils. Mechanistically, apoptotic neutrophils release lysophosphatydilserine that are recognized by type 3 innate lymphoid cells (ILC3s) via GPR34, which activates downstream PI3K-AKT and RAS-ERK signaling pathways leading to STAT3 activation and IL-22 production. Plays an important role in microglial function, controlling morphology and phagocytosis.</text>
</comment>
<keyword evidence="5 13" id="KW-0297">G-protein coupled receptor</keyword>
<feature type="transmembrane region" description="Helical" evidence="15">
    <location>
        <begin position="158"/>
        <end position="180"/>
    </location>
</feature>
<keyword evidence="9" id="KW-0325">Glycoprotein</keyword>
<feature type="transmembrane region" description="Helical" evidence="15">
    <location>
        <begin position="620"/>
        <end position="643"/>
    </location>
</feature>
<dbReference type="GO" id="GO:0004930">
    <property type="term" value="F:G protein-coupled receptor activity"/>
    <property type="evidence" value="ECO:0007669"/>
    <property type="project" value="UniProtKB-KW"/>
</dbReference>
<comment type="caution">
    <text evidence="17">The sequence shown here is derived from an EMBL/GenBank/DDBJ whole genome shotgun (WGS) entry which is preliminary data.</text>
</comment>
<proteinExistence type="inferred from homology"/>
<evidence type="ECO:0000256" key="13">
    <source>
        <dbReference type="RuleBase" id="RU000688"/>
    </source>
</evidence>
<feature type="region of interest" description="Disordered" evidence="14">
    <location>
        <begin position="1"/>
        <end position="23"/>
    </location>
</feature>
<reference evidence="18" key="3">
    <citation type="submission" date="2022-01" db="EMBL/GenBank/DDBJ databases">
        <authorList>
            <person name="Rubenstein D.R."/>
        </authorList>
    </citation>
    <scope>NUCLEOTIDE SEQUENCE</scope>
    <source>
        <strain evidence="18">SS15</strain>
        <tissue evidence="18">Liver</tissue>
    </source>
</reference>
<dbReference type="InterPro" id="IPR042804">
    <property type="entry name" value="GPR82"/>
</dbReference>
<organism evidence="17">
    <name type="scientific">Lamprotornis superbus</name>
    <dbReference type="NCBI Taxonomy" id="245042"/>
    <lineage>
        <taxon>Eukaryota</taxon>
        <taxon>Metazoa</taxon>
        <taxon>Chordata</taxon>
        <taxon>Craniata</taxon>
        <taxon>Vertebrata</taxon>
        <taxon>Euteleostomi</taxon>
        <taxon>Archelosauria</taxon>
        <taxon>Archosauria</taxon>
        <taxon>Dinosauria</taxon>
        <taxon>Saurischia</taxon>
        <taxon>Theropoda</taxon>
        <taxon>Coelurosauria</taxon>
        <taxon>Aves</taxon>
        <taxon>Neognathae</taxon>
        <taxon>Neoaves</taxon>
        <taxon>Telluraves</taxon>
        <taxon>Australaves</taxon>
        <taxon>Passeriformes</taxon>
        <taxon>Sturnidae</taxon>
        <taxon>Lamprotornis</taxon>
    </lineage>
</organism>
<accession>A0A835TUN5</accession>
<feature type="transmembrane region" description="Helical" evidence="15">
    <location>
        <begin position="57"/>
        <end position="75"/>
    </location>
</feature>
<evidence type="ECO:0000313" key="17">
    <source>
        <dbReference type="EMBL" id="KAG0119762.1"/>
    </source>
</evidence>
<dbReference type="InterPro" id="IPR000276">
    <property type="entry name" value="GPCR_Rhodpsn"/>
</dbReference>
<evidence type="ECO:0000256" key="5">
    <source>
        <dbReference type="ARBA" id="ARBA00023040"/>
    </source>
</evidence>
<evidence type="ECO:0000256" key="7">
    <source>
        <dbReference type="ARBA" id="ARBA00023157"/>
    </source>
</evidence>
<keyword evidence="3 13" id="KW-0812">Transmembrane</keyword>
<keyword evidence="4 15" id="KW-1133">Transmembrane helix</keyword>
<dbReference type="Pfam" id="PF00001">
    <property type="entry name" value="7tm_1"/>
    <property type="match status" value="3"/>
</dbReference>
<feature type="transmembrane region" description="Helical" evidence="15">
    <location>
        <begin position="519"/>
        <end position="538"/>
    </location>
</feature>
<feature type="transmembrane region" description="Helical" evidence="15">
    <location>
        <begin position="273"/>
        <end position="294"/>
    </location>
</feature>
<evidence type="ECO:0000259" key="16">
    <source>
        <dbReference type="PROSITE" id="PS50262"/>
    </source>
</evidence>